<evidence type="ECO:0000256" key="2">
    <source>
        <dbReference type="ARBA" id="ARBA00023125"/>
    </source>
</evidence>
<evidence type="ECO:0000256" key="1">
    <source>
        <dbReference type="ARBA" id="ARBA00023015"/>
    </source>
</evidence>
<dbReference type="EMBL" id="VKKG01000006">
    <property type="protein sequence ID" value="TRY17118.1"/>
    <property type="molecule type" value="Genomic_DNA"/>
</dbReference>
<dbReference type="Pfam" id="PF01022">
    <property type="entry name" value="HTH_5"/>
    <property type="match status" value="1"/>
</dbReference>
<dbReference type="InterPro" id="IPR036390">
    <property type="entry name" value="WH_DNA-bd_sf"/>
</dbReference>
<dbReference type="Gene3D" id="1.10.10.10">
    <property type="entry name" value="Winged helix-like DNA-binding domain superfamily/Winged helix DNA-binding domain"/>
    <property type="match status" value="1"/>
</dbReference>
<dbReference type="GO" id="GO:0003677">
    <property type="term" value="F:DNA binding"/>
    <property type="evidence" value="ECO:0007669"/>
    <property type="project" value="UniProtKB-KW"/>
</dbReference>
<evidence type="ECO:0000259" key="5">
    <source>
        <dbReference type="PROSITE" id="PS50987"/>
    </source>
</evidence>
<evidence type="ECO:0000313" key="7">
    <source>
        <dbReference type="Proteomes" id="UP000317638"/>
    </source>
</evidence>
<dbReference type="PANTHER" id="PTHR33154">
    <property type="entry name" value="TRANSCRIPTIONAL REGULATOR, ARSR FAMILY"/>
    <property type="match status" value="1"/>
</dbReference>
<dbReference type="InterPro" id="IPR051081">
    <property type="entry name" value="HTH_MetalResp_TranReg"/>
</dbReference>
<evidence type="ECO:0000256" key="3">
    <source>
        <dbReference type="ARBA" id="ARBA00023163"/>
    </source>
</evidence>
<feature type="domain" description="HTH arsR-type" evidence="5">
    <location>
        <begin position="1"/>
        <end position="89"/>
    </location>
</feature>
<dbReference type="AlphaFoldDB" id="A0A553JXD6"/>
<dbReference type="InterPro" id="IPR036388">
    <property type="entry name" value="WH-like_DNA-bd_sf"/>
</dbReference>
<dbReference type="InterPro" id="IPR011991">
    <property type="entry name" value="ArsR-like_HTH"/>
</dbReference>
<dbReference type="PANTHER" id="PTHR33154:SF33">
    <property type="entry name" value="TRANSCRIPTIONAL REPRESSOR SDPR"/>
    <property type="match status" value="1"/>
</dbReference>
<feature type="region of interest" description="Disordered" evidence="4">
    <location>
        <begin position="101"/>
        <end position="123"/>
    </location>
</feature>
<reference evidence="6 7" key="1">
    <citation type="submission" date="2019-07" db="EMBL/GenBank/DDBJ databases">
        <authorList>
            <person name="Zhou L.-Y."/>
        </authorList>
    </citation>
    <scope>NUCLEOTIDE SEQUENCE [LARGE SCALE GENOMIC DNA]</scope>
    <source>
        <strain evidence="6 7">YIM 101269</strain>
    </source>
</reference>
<dbReference type="PROSITE" id="PS50987">
    <property type="entry name" value="HTH_ARSR_2"/>
    <property type="match status" value="1"/>
</dbReference>
<dbReference type="Proteomes" id="UP000317638">
    <property type="component" value="Unassembled WGS sequence"/>
</dbReference>
<name>A0A553JXD6_9ACTN</name>
<comment type="caution">
    <text evidence="6">The sequence shown here is derived from an EMBL/GenBank/DDBJ whole genome shotgun (WGS) entry which is preliminary data.</text>
</comment>
<protein>
    <submittedName>
        <fullName evidence="6">Winged helix-turn-helix transcriptional regulator</fullName>
    </submittedName>
</protein>
<keyword evidence="3" id="KW-0804">Transcription</keyword>
<evidence type="ECO:0000256" key="4">
    <source>
        <dbReference type="SAM" id="MobiDB-lite"/>
    </source>
</evidence>
<organism evidence="6 7">
    <name type="scientific">Tessaracoccus rhinocerotis</name>
    <dbReference type="NCBI Taxonomy" id="1689449"/>
    <lineage>
        <taxon>Bacteria</taxon>
        <taxon>Bacillati</taxon>
        <taxon>Actinomycetota</taxon>
        <taxon>Actinomycetes</taxon>
        <taxon>Propionibacteriales</taxon>
        <taxon>Propionibacteriaceae</taxon>
        <taxon>Tessaracoccus</taxon>
    </lineage>
</organism>
<dbReference type="RefSeq" id="WP_143939261.1">
    <property type="nucleotide sequence ID" value="NZ_VKKG01000006.1"/>
</dbReference>
<evidence type="ECO:0000313" key="6">
    <source>
        <dbReference type="EMBL" id="TRY17118.1"/>
    </source>
</evidence>
<sequence>MDTFAAIADPVRRALLLRLSRGPARVVDLAGDHAVSRPAISKHLRVLATAGLVEADDVGRERHYRLVTDGLEPVRALLESLTTTSTPRIPEHTLDRLDLEVRRAGHDRERAPSTATHEHKETG</sequence>
<dbReference type="GO" id="GO:0003700">
    <property type="term" value="F:DNA-binding transcription factor activity"/>
    <property type="evidence" value="ECO:0007669"/>
    <property type="project" value="InterPro"/>
</dbReference>
<dbReference type="InterPro" id="IPR001845">
    <property type="entry name" value="HTH_ArsR_DNA-bd_dom"/>
</dbReference>
<dbReference type="SMART" id="SM00418">
    <property type="entry name" value="HTH_ARSR"/>
    <property type="match status" value="1"/>
</dbReference>
<dbReference type="NCBIfam" id="NF033788">
    <property type="entry name" value="HTH_metalloreg"/>
    <property type="match status" value="1"/>
</dbReference>
<keyword evidence="7" id="KW-1185">Reference proteome</keyword>
<dbReference type="PRINTS" id="PR00778">
    <property type="entry name" value="HTHARSR"/>
</dbReference>
<dbReference type="CDD" id="cd00090">
    <property type="entry name" value="HTH_ARSR"/>
    <property type="match status" value="1"/>
</dbReference>
<keyword evidence="2" id="KW-0238">DNA-binding</keyword>
<accession>A0A553JXD6</accession>
<proteinExistence type="predicted"/>
<keyword evidence="1" id="KW-0805">Transcription regulation</keyword>
<dbReference type="OrthoDB" id="9806976at2"/>
<gene>
    <name evidence="6" type="ORF">FOJ82_14835</name>
</gene>
<dbReference type="SUPFAM" id="SSF46785">
    <property type="entry name" value="Winged helix' DNA-binding domain"/>
    <property type="match status" value="1"/>
</dbReference>